<dbReference type="Proteomes" id="UP000563898">
    <property type="component" value="Unassembled WGS sequence"/>
</dbReference>
<accession>A0A846WQ40</accession>
<name>A0A846WQ40_9ACTN</name>
<proteinExistence type="predicted"/>
<evidence type="ECO:0000313" key="2">
    <source>
        <dbReference type="EMBL" id="NKY03748.1"/>
    </source>
</evidence>
<sequence>MHTESSGNHLRGVGTERTGAPVEERDVAMAGDVEGMAPTAPQRGVVGGEIQGIRADRTPQVGK</sequence>
<organism evidence="2 3">
    <name type="scientific">Gordonia polyisoprenivorans</name>
    <dbReference type="NCBI Taxonomy" id="84595"/>
    <lineage>
        <taxon>Bacteria</taxon>
        <taxon>Bacillati</taxon>
        <taxon>Actinomycetota</taxon>
        <taxon>Actinomycetes</taxon>
        <taxon>Mycobacteriales</taxon>
        <taxon>Gordoniaceae</taxon>
        <taxon>Gordonia</taxon>
    </lineage>
</organism>
<feature type="region of interest" description="Disordered" evidence="1">
    <location>
        <begin position="1"/>
        <end position="63"/>
    </location>
</feature>
<evidence type="ECO:0000313" key="3">
    <source>
        <dbReference type="Proteomes" id="UP000563898"/>
    </source>
</evidence>
<reference evidence="2 3" key="1">
    <citation type="submission" date="2020-04" db="EMBL/GenBank/DDBJ databases">
        <title>MicrobeNet Type strains.</title>
        <authorList>
            <person name="Nicholson A.C."/>
        </authorList>
    </citation>
    <scope>NUCLEOTIDE SEQUENCE [LARGE SCALE GENOMIC DNA]</scope>
    <source>
        <strain evidence="2 3">ATCC BAA-14</strain>
    </source>
</reference>
<evidence type="ECO:0000256" key="1">
    <source>
        <dbReference type="SAM" id="MobiDB-lite"/>
    </source>
</evidence>
<dbReference type="AlphaFoldDB" id="A0A846WQ40"/>
<dbReference type="EMBL" id="JAAXPC010000012">
    <property type="protein sequence ID" value="NKY03748.1"/>
    <property type="molecule type" value="Genomic_DNA"/>
</dbReference>
<protein>
    <submittedName>
        <fullName evidence="2">Uncharacterized protein</fullName>
    </submittedName>
</protein>
<gene>
    <name evidence="2" type="ORF">HGA05_19450</name>
</gene>
<comment type="caution">
    <text evidence="2">The sequence shown here is derived from an EMBL/GenBank/DDBJ whole genome shotgun (WGS) entry which is preliminary data.</text>
</comment>